<dbReference type="EMBL" id="CP032452">
    <property type="protein sequence ID" value="QEZ67476.1"/>
    <property type="molecule type" value="Genomic_DNA"/>
</dbReference>
<organism evidence="1 2">
    <name type="scientific">Paraclostridium bifermentans</name>
    <name type="common">Clostridium bifermentans</name>
    <dbReference type="NCBI Taxonomy" id="1490"/>
    <lineage>
        <taxon>Bacteria</taxon>
        <taxon>Bacillati</taxon>
        <taxon>Bacillota</taxon>
        <taxon>Clostridia</taxon>
        <taxon>Peptostreptococcales</taxon>
        <taxon>Peptostreptococcaceae</taxon>
        <taxon>Paraclostridium</taxon>
    </lineage>
</organism>
<dbReference type="Proteomes" id="UP000326961">
    <property type="component" value="Chromosome"/>
</dbReference>
<proteinExistence type="predicted"/>
<protein>
    <submittedName>
        <fullName evidence="1">Uncharacterized protein</fullName>
    </submittedName>
</protein>
<accession>A0A5P3X8E0</accession>
<reference evidence="1 2" key="1">
    <citation type="submission" date="2018-09" db="EMBL/GenBank/DDBJ databases">
        <title>A clostridial neurotoxin that targets Anopheles mosquitoes.</title>
        <authorList>
            <person name="Contreras E."/>
            <person name="Masuyer G."/>
            <person name="Qureshi N."/>
            <person name="Chawla S."/>
            <person name="Lim H.L."/>
            <person name="Chen J."/>
            <person name="Stenmark P."/>
            <person name="Gill S."/>
        </authorList>
    </citation>
    <scope>NUCLEOTIDE SEQUENCE [LARGE SCALE GENOMIC DNA]</scope>
    <source>
        <strain evidence="1 2">Cbm</strain>
    </source>
</reference>
<dbReference type="AlphaFoldDB" id="A0A5P3X8E0"/>
<gene>
    <name evidence="1" type="ORF">D4A35_00480</name>
</gene>
<evidence type="ECO:0000313" key="2">
    <source>
        <dbReference type="Proteomes" id="UP000326961"/>
    </source>
</evidence>
<name>A0A5P3X8E0_PARBF</name>
<evidence type="ECO:0000313" key="1">
    <source>
        <dbReference type="EMBL" id="QEZ67476.1"/>
    </source>
</evidence>
<dbReference type="RefSeq" id="WP_150885182.1">
    <property type="nucleotide sequence ID" value="NZ_CP032452.1"/>
</dbReference>
<sequence>MVPTLDGAPVTGTNYPAGTTGVGVLTLAVSAGDRLLLVGKMRMEDNGQVPYALSMDIFFSGGIAIS</sequence>